<organism evidence="2 3">
    <name type="scientific">Streptosporangium saharense</name>
    <dbReference type="NCBI Taxonomy" id="1706840"/>
    <lineage>
        <taxon>Bacteria</taxon>
        <taxon>Bacillati</taxon>
        <taxon>Actinomycetota</taxon>
        <taxon>Actinomycetes</taxon>
        <taxon>Streptosporangiales</taxon>
        <taxon>Streptosporangiaceae</taxon>
        <taxon>Streptosporangium</taxon>
    </lineage>
</organism>
<gene>
    <name evidence="2" type="ORF">FHS44_000148</name>
</gene>
<feature type="compositionally biased region" description="Basic residues" evidence="1">
    <location>
        <begin position="15"/>
        <end position="24"/>
    </location>
</feature>
<dbReference type="AlphaFoldDB" id="A0A7W7QHC0"/>
<keyword evidence="3" id="KW-1185">Reference proteome</keyword>
<dbReference type="Proteomes" id="UP000552644">
    <property type="component" value="Unassembled WGS sequence"/>
</dbReference>
<name>A0A7W7QHC0_9ACTN</name>
<reference evidence="2 3" key="1">
    <citation type="submission" date="2020-08" db="EMBL/GenBank/DDBJ databases">
        <title>Genomic Encyclopedia of Type Strains, Phase III (KMG-III): the genomes of soil and plant-associated and newly described type strains.</title>
        <authorList>
            <person name="Whitman W."/>
        </authorList>
    </citation>
    <scope>NUCLEOTIDE SEQUENCE [LARGE SCALE GENOMIC DNA]</scope>
    <source>
        <strain evidence="2 3">CECT 8840</strain>
    </source>
</reference>
<protein>
    <recommendedName>
        <fullName evidence="4">Transposase DDE domain-containing protein</fullName>
    </recommendedName>
</protein>
<accession>A0A7W7QHC0</accession>
<feature type="region of interest" description="Disordered" evidence="1">
    <location>
        <begin position="1"/>
        <end position="26"/>
    </location>
</feature>
<evidence type="ECO:0000313" key="2">
    <source>
        <dbReference type="EMBL" id="MBB4913076.1"/>
    </source>
</evidence>
<proteinExistence type="predicted"/>
<sequence>MEPLIRSIPPIRSQHGPRRRRPARLHGDKGCEYPHLRAFLRSRSIVPYIARRGIEFSRRPSRHRWIVERTVFCLSGCCLHHRYERRAGHFAFFVTIAMALIRYRRLAK</sequence>
<dbReference type="EMBL" id="JACHJP010000001">
    <property type="protein sequence ID" value="MBB4913076.1"/>
    <property type="molecule type" value="Genomic_DNA"/>
</dbReference>
<evidence type="ECO:0000313" key="3">
    <source>
        <dbReference type="Proteomes" id="UP000552644"/>
    </source>
</evidence>
<evidence type="ECO:0008006" key="4">
    <source>
        <dbReference type="Google" id="ProtNLM"/>
    </source>
</evidence>
<evidence type="ECO:0000256" key="1">
    <source>
        <dbReference type="SAM" id="MobiDB-lite"/>
    </source>
</evidence>
<comment type="caution">
    <text evidence="2">The sequence shown here is derived from an EMBL/GenBank/DDBJ whole genome shotgun (WGS) entry which is preliminary data.</text>
</comment>